<dbReference type="SFLD" id="SFLDS00029">
    <property type="entry name" value="Radical_SAM"/>
    <property type="match status" value="1"/>
</dbReference>
<dbReference type="SUPFAM" id="SSF102114">
    <property type="entry name" value="Radical SAM enzymes"/>
    <property type="match status" value="1"/>
</dbReference>
<feature type="domain" description="Radical SAM core" evidence="11">
    <location>
        <begin position="1"/>
        <end position="237"/>
    </location>
</feature>
<dbReference type="PANTHER" id="PTHR13932:SF5">
    <property type="entry name" value="RADICAL S-ADENOSYL METHIONINE DOMAIN-CONTAINING PROTEIN 1, MITOCHONDRIAL"/>
    <property type="match status" value="1"/>
</dbReference>
<evidence type="ECO:0000256" key="3">
    <source>
        <dbReference type="ARBA" id="ARBA00017228"/>
    </source>
</evidence>
<dbReference type="NCBIfam" id="TIGR00539">
    <property type="entry name" value="hemN_rel"/>
    <property type="match status" value="1"/>
</dbReference>
<dbReference type="Gene3D" id="3.20.20.70">
    <property type="entry name" value="Aldolase class I"/>
    <property type="match status" value="1"/>
</dbReference>
<dbReference type="SFLD" id="SFLDG01065">
    <property type="entry name" value="anaerobic_coproporphyrinogen-I"/>
    <property type="match status" value="1"/>
</dbReference>
<dbReference type="EMBL" id="BAABLX010000009">
    <property type="protein sequence ID" value="GAA4938055.1"/>
    <property type="molecule type" value="Genomic_DNA"/>
</dbReference>
<protein>
    <recommendedName>
        <fullName evidence="3 10">Heme chaperone HemW</fullName>
    </recommendedName>
</protein>
<evidence type="ECO:0000313" key="12">
    <source>
        <dbReference type="EMBL" id="GAA4938055.1"/>
    </source>
</evidence>
<evidence type="ECO:0000256" key="6">
    <source>
        <dbReference type="ARBA" id="ARBA00022723"/>
    </source>
</evidence>
<dbReference type="GO" id="GO:0004109">
    <property type="term" value="F:coproporphyrinogen oxidase activity"/>
    <property type="evidence" value="ECO:0007669"/>
    <property type="project" value="InterPro"/>
</dbReference>
<dbReference type="SFLD" id="SFLDG01082">
    <property type="entry name" value="B12-binding_domain_containing"/>
    <property type="match status" value="1"/>
</dbReference>
<keyword evidence="4 10" id="KW-0349">Heme</keyword>
<dbReference type="InterPro" id="IPR034505">
    <property type="entry name" value="Coproporphyrinogen-III_oxidase"/>
</dbReference>
<organism evidence="12 13">
    <name type="scientific">Halioxenophilus aromaticivorans</name>
    <dbReference type="NCBI Taxonomy" id="1306992"/>
    <lineage>
        <taxon>Bacteria</taxon>
        <taxon>Pseudomonadati</taxon>
        <taxon>Pseudomonadota</taxon>
        <taxon>Gammaproteobacteria</taxon>
        <taxon>Alteromonadales</taxon>
        <taxon>Alteromonadaceae</taxon>
        <taxon>Halioxenophilus</taxon>
    </lineage>
</organism>
<dbReference type="AlphaFoldDB" id="A0AAV3U086"/>
<keyword evidence="9 10" id="KW-0143">Chaperone</keyword>
<reference evidence="13" key="1">
    <citation type="journal article" date="2019" name="Int. J. Syst. Evol. Microbiol.">
        <title>The Global Catalogue of Microorganisms (GCM) 10K type strain sequencing project: providing services to taxonomists for standard genome sequencing and annotation.</title>
        <authorList>
            <consortium name="The Broad Institute Genomics Platform"/>
            <consortium name="The Broad Institute Genome Sequencing Center for Infectious Disease"/>
            <person name="Wu L."/>
            <person name="Ma J."/>
        </authorList>
    </citation>
    <scope>NUCLEOTIDE SEQUENCE [LARGE SCALE GENOMIC DNA]</scope>
    <source>
        <strain evidence="13">JCM 19134</strain>
    </source>
</reference>
<dbReference type="GO" id="GO:0046872">
    <property type="term" value="F:metal ion binding"/>
    <property type="evidence" value="ECO:0007669"/>
    <property type="project" value="UniProtKB-UniRule"/>
</dbReference>
<dbReference type="PROSITE" id="PS51918">
    <property type="entry name" value="RADICAL_SAM"/>
    <property type="match status" value="1"/>
</dbReference>
<sequence>MITLSPLSVYVHIPWCVRKCPYCDFNSHAAGNELPEQAYLAALKRDLLAEQPFAQGRKVATVFFGGGTPSLFSAQAIGEIITLLDQTLGLQADAEITLEANPGTFERQKFRDYLAAGVTRLSVGVQSFNGQHLQKLGRIHSGDEAHRAIVTAMEVGYQHINIDLMHGLPEQSAADAMADLHTATQFGVDHISWYQLTIEPNTVFYSKPPTLPVEDTLADIQEQGADWLALQGYQQYEVSAFAQAGGQCHHNLNYWRFGDYLGIGAGAHGKVTDAGSGLIQRRRKTRLPEHYLQAVSPLAGAVPVAEQEQLLEFAMNALRLVCGVESQLAAQRLGQALPWPRLQPVIDAGLLQPQGERFVTTDFGFQFLNETLARIDDCFE</sequence>
<evidence type="ECO:0000256" key="5">
    <source>
        <dbReference type="ARBA" id="ARBA00022691"/>
    </source>
</evidence>
<keyword evidence="13" id="KW-1185">Reference proteome</keyword>
<comment type="function">
    <text evidence="10">Probably acts as a heme chaperone, transferring heme to an unknown acceptor. Binds one molecule of heme per monomer, possibly covalently. Binds 1 [4Fe-4S] cluster. The cluster is coordinated with 3 cysteines and an exchangeable S-adenosyl-L-methionine.</text>
</comment>
<keyword evidence="8 10" id="KW-0411">Iron-sulfur</keyword>
<dbReference type="PANTHER" id="PTHR13932">
    <property type="entry name" value="COPROPORPHYRINIGEN III OXIDASE"/>
    <property type="match status" value="1"/>
</dbReference>
<comment type="similarity">
    <text evidence="2">Belongs to the anaerobic coproporphyrinogen-III oxidase family. HemW subfamily.</text>
</comment>
<dbReference type="Pfam" id="PF04055">
    <property type="entry name" value="Radical_SAM"/>
    <property type="match status" value="1"/>
</dbReference>
<evidence type="ECO:0000256" key="2">
    <source>
        <dbReference type="ARBA" id="ARBA00006100"/>
    </source>
</evidence>
<dbReference type="InterPro" id="IPR013785">
    <property type="entry name" value="Aldolase_TIM"/>
</dbReference>
<dbReference type="InterPro" id="IPR007197">
    <property type="entry name" value="rSAM"/>
</dbReference>
<evidence type="ECO:0000256" key="10">
    <source>
        <dbReference type="RuleBase" id="RU364116"/>
    </source>
</evidence>
<evidence type="ECO:0000256" key="1">
    <source>
        <dbReference type="ARBA" id="ARBA00001966"/>
    </source>
</evidence>
<evidence type="ECO:0000256" key="8">
    <source>
        <dbReference type="ARBA" id="ARBA00023014"/>
    </source>
</evidence>
<dbReference type="InterPro" id="IPR006638">
    <property type="entry name" value="Elp3/MiaA/NifB-like_rSAM"/>
</dbReference>
<keyword evidence="10" id="KW-0963">Cytoplasm</keyword>
<name>A0AAV3U086_9ALTE</name>
<evidence type="ECO:0000256" key="7">
    <source>
        <dbReference type="ARBA" id="ARBA00023004"/>
    </source>
</evidence>
<keyword evidence="5 10" id="KW-0949">S-adenosyl-L-methionine</keyword>
<comment type="caution">
    <text evidence="12">The sequence shown here is derived from an EMBL/GenBank/DDBJ whole genome shotgun (WGS) entry which is preliminary data.</text>
</comment>
<comment type="cofactor">
    <cofactor evidence="1">
        <name>[4Fe-4S] cluster</name>
        <dbReference type="ChEBI" id="CHEBI:49883"/>
    </cofactor>
</comment>
<dbReference type="GO" id="GO:0005737">
    <property type="term" value="C:cytoplasm"/>
    <property type="evidence" value="ECO:0007669"/>
    <property type="project" value="UniProtKB-SubCell"/>
</dbReference>
<evidence type="ECO:0000256" key="9">
    <source>
        <dbReference type="ARBA" id="ARBA00023186"/>
    </source>
</evidence>
<dbReference type="SMART" id="SM00729">
    <property type="entry name" value="Elp3"/>
    <property type="match status" value="1"/>
</dbReference>
<dbReference type="CDD" id="cd01335">
    <property type="entry name" value="Radical_SAM"/>
    <property type="match status" value="1"/>
</dbReference>
<dbReference type="Proteomes" id="UP001409585">
    <property type="component" value="Unassembled WGS sequence"/>
</dbReference>
<evidence type="ECO:0000259" key="11">
    <source>
        <dbReference type="PROSITE" id="PS51918"/>
    </source>
</evidence>
<dbReference type="GO" id="GO:0006779">
    <property type="term" value="P:porphyrin-containing compound biosynthetic process"/>
    <property type="evidence" value="ECO:0007669"/>
    <property type="project" value="InterPro"/>
</dbReference>
<dbReference type="InterPro" id="IPR004559">
    <property type="entry name" value="HemW-like"/>
</dbReference>
<comment type="subcellular location">
    <subcellularLocation>
        <location evidence="10">Cytoplasm</location>
    </subcellularLocation>
</comment>
<keyword evidence="7 10" id="KW-0408">Iron</keyword>
<dbReference type="SFLD" id="SFLDF00562">
    <property type="entry name" value="HemN-like__clustered_with_heat"/>
    <property type="match status" value="1"/>
</dbReference>
<dbReference type="GO" id="GO:0051539">
    <property type="term" value="F:4 iron, 4 sulfur cluster binding"/>
    <property type="evidence" value="ECO:0007669"/>
    <property type="project" value="UniProtKB-UniRule"/>
</dbReference>
<keyword evidence="10" id="KW-0004">4Fe-4S</keyword>
<proteinExistence type="inferred from homology"/>
<gene>
    <name evidence="12" type="primary">hemW</name>
    <name evidence="12" type="ORF">GCM10025791_14830</name>
</gene>
<dbReference type="SFLD" id="SFLDF00288">
    <property type="entry name" value="HemN-like__clustered_with_nucl"/>
    <property type="match status" value="1"/>
</dbReference>
<evidence type="ECO:0000313" key="13">
    <source>
        <dbReference type="Proteomes" id="UP001409585"/>
    </source>
</evidence>
<keyword evidence="6 10" id="KW-0479">Metal-binding</keyword>
<evidence type="ECO:0000256" key="4">
    <source>
        <dbReference type="ARBA" id="ARBA00022617"/>
    </source>
</evidence>
<dbReference type="InterPro" id="IPR058240">
    <property type="entry name" value="rSAM_sf"/>
</dbReference>
<accession>A0AAV3U086</accession>